<comment type="caution">
    <text evidence="2">The sequence shown here is derived from an EMBL/GenBank/DDBJ whole genome shotgun (WGS) entry which is preliminary data.</text>
</comment>
<sequence>MVSKKIYQIVPFPIAYIIFPSSFLIQKAIDLVSSLTDPSVLHLNLPLVRASRGVNNANLCREEMKKYVDEKKEQKRQALLQSDVTNIGDDKDEDMEKGEATE</sequence>
<organism evidence="2 3">
    <name type="scientific">Solanum commersonii</name>
    <name type="common">Commerson's wild potato</name>
    <name type="synonym">Commerson's nightshade</name>
    <dbReference type="NCBI Taxonomy" id="4109"/>
    <lineage>
        <taxon>Eukaryota</taxon>
        <taxon>Viridiplantae</taxon>
        <taxon>Streptophyta</taxon>
        <taxon>Embryophyta</taxon>
        <taxon>Tracheophyta</taxon>
        <taxon>Spermatophyta</taxon>
        <taxon>Magnoliopsida</taxon>
        <taxon>eudicotyledons</taxon>
        <taxon>Gunneridae</taxon>
        <taxon>Pentapetalae</taxon>
        <taxon>asterids</taxon>
        <taxon>lamiids</taxon>
        <taxon>Solanales</taxon>
        <taxon>Solanaceae</taxon>
        <taxon>Solanoideae</taxon>
        <taxon>Solaneae</taxon>
        <taxon>Solanum</taxon>
    </lineage>
</organism>
<dbReference type="AlphaFoldDB" id="A0A9J6B0S9"/>
<evidence type="ECO:0000313" key="2">
    <source>
        <dbReference type="EMBL" id="KAG5630297.1"/>
    </source>
</evidence>
<keyword evidence="3" id="KW-1185">Reference proteome</keyword>
<accession>A0A9J6B0S9</accession>
<feature type="region of interest" description="Disordered" evidence="1">
    <location>
        <begin position="79"/>
        <end position="102"/>
    </location>
</feature>
<dbReference type="EMBL" id="JACXVP010000001">
    <property type="protein sequence ID" value="KAG5630297.1"/>
    <property type="molecule type" value="Genomic_DNA"/>
</dbReference>
<reference evidence="2 3" key="1">
    <citation type="submission" date="2020-09" db="EMBL/GenBank/DDBJ databases">
        <title>De no assembly of potato wild relative species, Solanum commersonii.</title>
        <authorList>
            <person name="Cho K."/>
        </authorList>
    </citation>
    <scope>NUCLEOTIDE SEQUENCE [LARGE SCALE GENOMIC DNA]</scope>
    <source>
        <strain evidence="2">LZ3.2</strain>
        <tissue evidence="2">Leaf</tissue>
    </source>
</reference>
<name>A0A9J6B0S9_SOLCO</name>
<evidence type="ECO:0000313" key="3">
    <source>
        <dbReference type="Proteomes" id="UP000824120"/>
    </source>
</evidence>
<proteinExistence type="predicted"/>
<protein>
    <submittedName>
        <fullName evidence="2">Uncharacterized protein</fullName>
    </submittedName>
</protein>
<dbReference type="Proteomes" id="UP000824120">
    <property type="component" value="Chromosome 1"/>
</dbReference>
<evidence type="ECO:0000256" key="1">
    <source>
        <dbReference type="SAM" id="MobiDB-lite"/>
    </source>
</evidence>
<gene>
    <name evidence="2" type="ORF">H5410_002014</name>
</gene>